<keyword evidence="2" id="KW-1185">Reference proteome</keyword>
<reference evidence="1" key="2">
    <citation type="submission" date="2023-01" db="EMBL/GenBank/DDBJ databases">
        <title>Draft genome sequence of Agaribacter marinus strain NBRC 110023.</title>
        <authorList>
            <person name="Sun Q."/>
            <person name="Mori K."/>
        </authorList>
    </citation>
    <scope>NUCLEOTIDE SEQUENCE</scope>
    <source>
        <strain evidence="1">NBRC 110023</strain>
    </source>
</reference>
<reference evidence="1" key="1">
    <citation type="journal article" date="2014" name="Int. J. Syst. Evol. Microbiol.">
        <title>Complete genome sequence of Corynebacterium casei LMG S-19264T (=DSM 44701T), isolated from a smear-ripened cheese.</title>
        <authorList>
            <consortium name="US DOE Joint Genome Institute (JGI-PGF)"/>
            <person name="Walter F."/>
            <person name="Albersmeier A."/>
            <person name="Kalinowski J."/>
            <person name="Ruckert C."/>
        </authorList>
    </citation>
    <scope>NUCLEOTIDE SEQUENCE</scope>
    <source>
        <strain evidence="1">NBRC 110023</strain>
    </source>
</reference>
<evidence type="ECO:0000313" key="2">
    <source>
        <dbReference type="Proteomes" id="UP001156601"/>
    </source>
</evidence>
<gene>
    <name evidence="1" type="ORF">GCM10007852_03100</name>
</gene>
<comment type="caution">
    <text evidence="1">The sequence shown here is derived from an EMBL/GenBank/DDBJ whole genome shotgun (WGS) entry which is preliminary data.</text>
</comment>
<organism evidence="1 2">
    <name type="scientific">Agaribacter marinus</name>
    <dbReference type="NCBI Taxonomy" id="1431249"/>
    <lineage>
        <taxon>Bacteria</taxon>
        <taxon>Pseudomonadati</taxon>
        <taxon>Pseudomonadota</taxon>
        <taxon>Gammaproteobacteria</taxon>
        <taxon>Alteromonadales</taxon>
        <taxon>Alteromonadaceae</taxon>
        <taxon>Agaribacter</taxon>
    </lineage>
</organism>
<dbReference type="AlphaFoldDB" id="A0AA37SUL6"/>
<name>A0AA37SUL6_9ALTE</name>
<protein>
    <submittedName>
        <fullName evidence="1">Uncharacterized protein</fullName>
    </submittedName>
</protein>
<accession>A0AA37SUL6</accession>
<dbReference type="Proteomes" id="UP001156601">
    <property type="component" value="Unassembled WGS sequence"/>
</dbReference>
<dbReference type="EMBL" id="BSOT01000002">
    <property type="protein sequence ID" value="GLR69402.1"/>
    <property type="molecule type" value="Genomic_DNA"/>
</dbReference>
<dbReference type="RefSeq" id="WP_284215729.1">
    <property type="nucleotide sequence ID" value="NZ_BSOT01000002.1"/>
</dbReference>
<proteinExistence type="predicted"/>
<sequence>MPKLRVVKLLSLAQLEQLNTQRVLAYLDKLNRCEDSLSKSDLDEENIEQVHGIIFKDSEEWQAQYRLVKSVLENRPNI</sequence>
<evidence type="ECO:0000313" key="1">
    <source>
        <dbReference type="EMBL" id="GLR69402.1"/>
    </source>
</evidence>